<reference evidence="2 3" key="1">
    <citation type="journal article" date="2012" name="Extremophiles">
        <title>Thermotomaculum hydrothermale gen. nov., sp. nov., a novel heterotrophic thermophile within the phylum Acidobacteria from a deep-sea hydrothermal vent chimney in the Southern Okinawa Trough.</title>
        <authorList>
            <person name="Izumi H."/>
            <person name="Nunoura T."/>
            <person name="Miyazaki M."/>
            <person name="Mino S."/>
            <person name="Toki T."/>
            <person name="Takai K."/>
            <person name="Sako Y."/>
            <person name="Sawabe T."/>
            <person name="Nakagawa S."/>
        </authorList>
    </citation>
    <scope>NUCLEOTIDE SEQUENCE [LARGE SCALE GENOMIC DNA]</scope>
    <source>
        <strain evidence="2 3">AC55</strain>
    </source>
</reference>
<keyword evidence="1" id="KW-0812">Transmembrane</keyword>
<keyword evidence="1" id="KW-1133">Transmembrane helix</keyword>
<name>A0A7R6T050_9BACT</name>
<evidence type="ECO:0000313" key="2">
    <source>
        <dbReference type="EMBL" id="BBB33420.1"/>
    </source>
</evidence>
<feature type="transmembrane region" description="Helical" evidence="1">
    <location>
        <begin position="12"/>
        <end position="42"/>
    </location>
</feature>
<dbReference type="EMBL" id="AP017470">
    <property type="protein sequence ID" value="BBB33420.1"/>
    <property type="molecule type" value="Genomic_DNA"/>
</dbReference>
<proteinExistence type="predicted"/>
<evidence type="ECO:0000313" key="3">
    <source>
        <dbReference type="Proteomes" id="UP000595564"/>
    </source>
</evidence>
<protein>
    <submittedName>
        <fullName evidence="2">Uncharacterized protein</fullName>
    </submittedName>
</protein>
<gene>
    <name evidence="2" type="ORF">TTHT_1977</name>
</gene>
<dbReference type="KEGG" id="thyd:TTHT_1977"/>
<accession>A0A7R6T050</accession>
<organism evidence="2 3">
    <name type="scientific">Thermotomaculum hydrothermale</name>
    <dbReference type="NCBI Taxonomy" id="981385"/>
    <lineage>
        <taxon>Bacteria</taxon>
        <taxon>Pseudomonadati</taxon>
        <taxon>Acidobacteriota</taxon>
        <taxon>Holophagae</taxon>
        <taxon>Thermotomaculales</taxon>
        <taxon>Thermotomaculaceae</taxon>
        <taxon>Thermotomaculum</taxon>
    </lineage>
</organism>
<sequence>MDFKKAFISVSVAFFTVIIDILFNTMYVFPIAVIILLSYYLMKYFEEAKELKKECETKEEVSLDDIPYCNVNFFKSILKKKIRDFENNRFLVNFLNKKVKELKNKVVDYVEISLENLSKHYNLTEALSGKIFAKKGFFEDRLKEFFDYLDKEGIKYSYKIEFEKDFFCKGVMPVLIEVNFPDLNLSERQIEIILVGEKYKGKIKIVEKLFELRTVVENAGGFFAVIKEDGIKVFFGFAGSID</sequence>
<evidence type="ECO:0000256" key="1">
    <source>
        <dbReference type="SAM" id="Phobius"/>
    </source>
</evidence>
<dbReference type="RefSeq" id="WP_201327729.1">
    <property type="nucleotide sequence ID" value="NZ_AP017470.1"/>
</dbReference>
<keyword evidence="1" id="KW-0472">Membrane</keyword>
<dbReference type="Proteomes" id="UP000595564">
    <property type="component" value="Chromosome"/>
</dbReference>
<keyword evidence="3" id="KW-1185">Reference proteome</keyword>
<dbReference type="AlphaFoldDB" id="A0A7R6T050"/>